<keyword evidence="2 3" id="KW-0802">TPR repeat</keyword>
<evidence type="ECO:0000313" key="6">
    <source>
        <dbReference type="Proteomes" id="UP000321479"/>
    </source>
</evidence>
<evidence type="ECO:0000256" key="1">
    <source>
        <dbReference type="ARBA" id="ARBA00022737"/>
    </source>
</evidence>
<reference evidence="5 6" key="1">
    <citation type="journal article" date="2017" name="Curr. Microbiol.">
        <title>Mucilaginibacter ginsenosidivorans sp. nov., Isolated from Soil of Ginseng Field.</title>
        <authorList>
            <person name="Kim M.M."/>
            <person name="Siddiqi M.Z."/>
            <person name="Im W.T."/>
        </authorList>
    </citation>
    <scope>NUCLEOTIDE SEQUENCE [LARGE SCALE GENOMIC DNA]</scope>
    <source>
        <strain evidence="5 6">Gsoil 3017</strain>
    </source>
</reference>
<dbReference type="SMART" id="SM00028">
    <property type="entry name" value="TPR"/>
    <property type="match status" value="4"/>
</dbReference>
<feature type="repeat" description="TPR" evidence="3">
    <location>
        <begin position="62"/>
        <end position="95"/>
    </location>
</feature>
<protein>
    <submittedName>
        <fullName evidence="5">Tetratricopeptide repeat protein</fullName>
    </submittedName>
</protein>
<dbReference type="KEGG" id="mgin:FRZ54_02195"/>
<gene>
    <name evidence="5" type="ORF">FRZ54_02195</name>
</gene>
<dbReference type="InterPro" id="IPR051685">
    <property type="entry name" value="Ycf3/AcsC/BcsC/TPR_MFPF"/>
</dbReference>
<dbReference type="EMBL" id="CP042436">
    <property type="protein sequence ID" value="QEC61441.1"/>
    <property type="molecule type" value="Genomic_DNA"/>
</dbReference>
<sequence>MKTCQKTLLLPILLFLSVAAFAQNNDDAKALVKQGVALNDSGKYDRAIEKYNQAIKADPQYANAYYEMGYTLFTTGKEKEAIPYLEKVLALEPKAAGGYDMLGSIYDDLNQSDKAIDLFKKGIGADSTYQRLHYNIAITYYRLGKFPESEQAAIKAIKLDATHASSQRILAMATYKQKKRGISLLAWCDFLLLEPQSKRSPEALNFVKTILNYGVKRAGDSSITISVNPDEGAGNLLMPIAISTALDKKTNLSAVDSVQFELTSLLQISASIIGDDAPPLVKNYYAGYFEQLAKSGNMPAFARYITLSAYRDENLAWFKEHDKELKDLQQWVAATKREF</sequence>
<organism evidence="5 6">
    <name type="scientific">Mucilaginibacter ginsenosidivorans</name>
    <dbReference type="NCBI Taxonomy" id="398053"/>
    <lineage>
        <taxon>Bacteria</taxon>
        <taxon>Pseudomonadati</taxon>
        <taxon>Bacteroidota</taxon>
        <taxon>Sphingobacteriia</taxon>
        <taxon>Sphingobacteriales</taxon>
        <taxon>Sphingobacteriaceae</taxon>
        <taxon>Mucilaginibacter</taxon>
    </lineage>
</organism>
<feature type="signal peptide" evidence="4">
    <location>
        <begin position="1"/>
        <end position="22"/>
    </location>
</feature>
<evidence type="ECO:0000313" key="5">
    <source>
        <dbReference type="EMBL" id="QEC61441.1"/>
    </source>
</evidence>
<accession>A0A5B8USS9</accession>
<evidence type="ECO:0000256" key="4">
    <source>
        <dbReference type="SAM" id="SignalP"/>
    </source>
</evidence>
<feature type="repeat" description="TPR" evidence="3">
    <location>
        <begin position="96"/>
        <end position="129"/>
    </location>
</feature>
<dbReference type="SUPFAM" id="SSF48452">
    <property type="entry name" value="TPR-like"/>
    <property type="match status" value="1"/>
</dbReference>
<dbReference type="Proteomes" id="UP000321479">
    <property type="component" value="Chromosome"/>
</dbReference>
<dbReference type="InterPro" id="IPR011990">
    <property type="entry name" value="TPR-like_helical_dom_sf"/>
</dbReference>
<dbReference type="InterPro" id="IPR019734">
    <property type="entry name" value="TPR_rpt"/>
</dbReference>
<dbReference type="PANTHER" id="PTHR44943">
    <property type="entry name" value="CELLULOSE SYNTHASE OPERON PROTEIN C"/>
    <property type="match status" value="1"/>
</dbReference>
<feature type="chain" id="PRO_5022741776" evidence="4">
    <location>
        <begin position="23"/>
        <end position="339"/>
    </location>
</feature>
<dbReference type="Pfam" id="PF13181">
    <property type="entry name" value="TPR_8"/>
    <property type="match status" value="2"/>
</dbReference>
<dbReference type="PROSITE" id="PS50005">
    <property type="entry name" value="TPR"/>
    <property type="match status" value="3"/>
</dbReference>
<dbReference type="PROSITE" id="PS50293">
    <property type="entry name" value="TPR_REGION"/>
    <property type="match status" value="2"/>
</dbReference>
<name>A0A5B8USS9_9SPHI</name>
<dbReference type="PANTHER" id="PTHR44943:SF8">
    <property type="entry name" value="TPR REPEAT-CONTAINING PROTEIN MJ0263"/>
    <property type="match status" value="1"/>
</dbReference>
<dbReference type="Gene3D" id="1.25.40.10">
    <property type="entry name" value="Tetratricopeptide repeat domain"/>
    <property type="match status" value="1"/>
</dbReference>
<dbReference type="RefSeq" id="WP_147030018.1">
    <property type="nucleotide sequence ID" value="NZ_CP042436.1"/>
</dbReference>
<dbReference type="OrthoDB" id="9771112at2"/>
<evidence type="ECO:0000256" key="2">
    <source>
        <dbReference type="ARBA" id="ARBA00022803"/>
    </source>
</evidence>
<keyword evidence="6" id="KW-1185">Reference proteome</keyword>
<dbReference type="Pfam" id="PF13414">
    <property type="entry name" value="TPR_11"/>
    <property type="match status" value="1"/>
</dbReference>
<feature type="repeat" description="TPR" evidence="3">
    <location>
        <begin position="28"/>
        <end position="61"/>
    </location>
</feature>
<dbReference type="AlphaFoldDB" id="A0A5B8USS9"/>
<keyword evidence="1" id="KW-0677">Repeat</keyword>
<proteinExistence type="predicted"/>
<evidence type="ECO:0000256" key="3">
    <source>
        <dbReference type="PROSITE-ProRule" id="PRU00339"/>
    </source>
</evidence>
<keyword evidence="4" id="KW-0732">Signal</keyword>